<proteinExistence type="predicted"/>
<gene>
    <name evidence="2" type="ORF">ACG0Z6_01665</name>
</gene>
<keyword evidence="1" id="KW-0812">Transmembrane</keyword>
<comment type="caution">
    <text evidence="2">The sequence shown here is derived from an EMBL/GenBank/DDBJ whole genome shotgun (WGS) entry which is preliminary data.</text>
</comment>
<feature type="transmembrane region" description="Helical" evidence="1">
    <location>
        <begin position="20"/>
        <end position="41"/>
    </location>
</feature>
<sequence length="209" mass="23415">MTVHSLPDAASVPRRSLLQLWLVVLVCLAPVVASYMAFYVFEVRGSAYGTLIQPTREIPQQLPIHNGQGQALKPESLKGQWLLVVVSGGACPEQCERQLFMQRQLRDMLGKEREKLDKVWIVSDAVAIRPELTQALSQGLPPTVLRIPAEALQQWLAPDAGRALADHLYLVDPLGRWMWRAPVDADPMKIKKDLDRLIKANAGWDRPGR</sequence>
<dbReference type="InterPro" id="IPR036249">
    <property type="entry name" value="Thioredoxin-like_sf"/>
</dbReference>
<protein>
    <submittedName>
        <fullName evidence="2">SCO family protein</fullName>
    </submittedName>
</protein>
<dbReference type="Proteomes" id="UP001606099">
    <property type="component" value="Unassembled WGS sequence"/>
</dbReference>
<evidence type="ECO:0000313" key="3">
    <source>
        <dbReference type="Proteomes" id="UP001606099"/>
    </source>
</evidence>
<dbReference type="RefSeq" id="WP_394458239.1">
    <property type="nucleotide sequence ID" value="NZ_JBIGHZ010000001.1"/>
</dbReference>
<accession>A0ABW7FRI4</accession>
<evidence type="ECO:0000256" key="1">
    <source>
        <dbReference type="SAM" id="Phobius"/>
    </source>
</evidence>
<keyword evidence="1" id="KW-1133">Transmembrane helix</keyword>
<name>A0ABW7FRI4_9BURK</name>
<keyword evidence="3" id="KW-1185">Reference proteome</keyword>
<evidence type="ECO:0000313" key="2">
    <source>
        <dbReference type="EMBL" id="MFG6446944.1"/>
    </source>
</evidence>
<organism evidence="2 3">
    <name type="scientific">Roseateles rivi</name>
    <dbReference type="NCBI Taxonomy" id="3299028"/>
    <lineage>
        <taxon>Bacteria</taxon>
        <taxon>Pseudomonadati</taxon>
        <taxon>Pseudomonadota</taxon>
        <taxon>Betaproteobacteria</taxon>
        <taxon>Burkholderiales</taxon>
        <taxon>Sphaerotilaceae</taxon>
        <taxon>Roseateles</taxon>
    </lineage>
</organism>
<reference evidence="2 3" key="1">
    <citation type="submission" date="2024-08" db="EMBL/GenBank/DDBJ databases">
        <authorList>
            <person name="Lu H."/>
        </authorList>
    </citation>
    <scope>NUCLEOTIDE SEQUENCE [LARGE SCALE GENOMIC DNA]</scope>
    <source>
        <strain evidence="2 3">BYS180W</strain>
    </source>
</reference>
<dbReference type="SUPFAM" id="SSF52833">
    <property type="entry name" value="Thioredoxin-like"/>
    <property type="match status" value="1"/>
</dbReference>
<keyword evidence="1" id="KW-0472">Membrane</keyword>
<dbReference type="EMBL" id="JBIGHZ010000001">
    <property type="protein sequence ID" value="MFG6446944.1"/>
    <property type="molecule type" value="Genomic_DNA"/>
</dbReference>